<evidence type="ECO:0000313" key="2">
    <source>
        <dbReference type="Proteomes" id="UP001497623"/>
    </source>
</evidence>
<dbReference type="Proteomes" id="UP001497623">
    <property type="component" value="Unassembled WGS sequence"/>
</dbReference>
<keyword evidence="2" id="KW-1185">Reference proteome</keyword>
<evidence type="ECO:0000313" key="1">
    <source>
        <dbReference type="EMBL" id="CAL4112029.1"/>
    </source>
</evidence>
<comment type="caution">
    <text evidence="1">The sequence shown here is derived from an EMBL/GenBank/DDBJ whole genome shotgun (WGS) entry which is preliminary data.</text>
</comment>
<feature type="non-terminal residue" evidence="1">
    <location>
        <position position="1"/>
    </location>
</feature>
<proteinExistence type="predicted"/>
<accession>A0AAV2R537</accession>
<reference evidence="1 2" key="1">
    <citation type="submission" date="2024-05" db="EMBL/GenBank/DDBJ databases">
        <authorList>
            <person name="Wallberg A."/>
        </authorList>
    </citation>
    <scope>NUCLEOTIDE SEQUENCE [LARGE SCALE GENOMIC DNA]</scope>
</reference>
<organism evidence="1 2">
    <name type="scientific">Meganyctiphanes norvegica</name>
    <name type="common">Northern krill</name>
    <name type="synonym">Thysanopoda norvegica</name>
    <dbReference type="NCBI Taxonomy" id="48144"/>
    <lineage>
        <taxon>Eukaryota</taxon>
        <taxon>Metazoa</taxon>
        <taxon>Ecdysozoa</taxon>
        <taxon>Arthropoda</taxon>
        <taxon>Crustacea</taxon>
        <taxon>Multicrustacea</taxon>
        <taxon>Malacostraca</taxon>
        <taxon>Eumalacostraca</taxon>
        <taxon>Eucarida</taxon>
        <taxon>Euphausiacea</taxon>
        <taxon>Euphausiidae</taxon>
        <taxon>Meganyctiphanes</taxon>
    </lineage>
</organism>
<gene>
    <name evidence="1" type="ORF">MNOR_LOCUS19773</name>
</gene>
<sequence length="113" mass="12585">GVALNPADGVASYHILGERAHVPTVYTMAHLPSAELAARRQAAFQDILREWQPMQGSDWYAIQCPCRPDCGCIPSMKCQELFCHHACMWENSTIFSSSNRSWHCMASESDGIV</sequence>
<dbReference type="EMBL" id="CAXKWB010014881">
    <property type="protein sequence ID" value="CAL4112029.1"/>
    <property type="molecule type" value="Genomic_DNA"/>
</dbReference>
<name>A0AAV2R537_MEGNR</name>
<feature type="non-terminal residue" evidence="1">
    <location>
        <position position="113"/>
    </location>
</feature>
<dbReference type="AlphaFoldDB" id="A0AAV2R537"/>
<protein>
    <submittedName>
        <fullName evidence="1">Uncharacterized protein</fullName>
    </submittedName>
</protein>